<dbReference type="PANTHER" id="PTHR43546:SF3">
    <property type="entry name" value="UPF0173 METAL-DEPENDENT HYDROLASE MJ1163"/>
    <property type="match status" value="1"/>
</dbReference>
<dbReference type="Gene3D" id="3.60.15.10">
    <property type="entry name" value="Ribonuclease Z/Hydroxyacylglutathione hydrolase-like"/>
    <property type="match status" value="1"/>
</dbReference>
<dbReference type="InterPro" id="IPR050114">
    <property type="entry name" value="UPF0173_UPF0282_UlaG_hydrolase"/>
</dbReference>
<dbReference type="Pfam" id="PF13483">
    <property type="entry name" value="Lactamase_B_3"/>
    <property type="match status" value="1"/>
</dbReference>
<evidence type="ECO:0000313" key="2">
    <source>
        <dbReference type="EMBL" id="GAA4916439.1"/>
    </source>
</evidence>
<keyword evidence="2" id="KW-0378">Hydrolase</keyword>
<dbReference type="SMART" id="SM00849">
    <property type="entry name" value="Lactamase_B"/>
    <property type="match status" value="1"/>
</dbReference>
<protein>
    <submittedName>
        <fullName evidence="2">MBL fold hydrolase</fullName>
    </submittedName>
</protein>
<comment type="caution">
    <text evidence="2">The sequence shown here is derived from an EMBL/GenBank/DDBJ whole genome shotgun (WGS) entry which is preliminary data.</text>
</comment>
<dbReference type="EMBL" id="BAABLW010000005">
    <property type="protein sequence ID" value="GAA4916439.1"/>
    <property type="molecule type" value="Genomic_DNA"/>
</dbReference>
<accession>A0ABP9FU79</accession>
<dbReference type="InterPro" id="IPR001279">
    <property type="entry name" value="Metallo-B-lactamas"/>
</dbReference>
<name>A0ABP9FU79_9MICC</name>
<reference evidence="3" key="1">
    <citation type="journal article" date="2019" name="Int. J. Syst. Evol. Microbiol.">
        <title>The Global Catalogue of Microorganisms (GCM) 10K type strain sequencing project: providing services to taxonomists for standard genome sequencing and annotation.</title>
        <authorList>
            <consortium name="The Broad Institute Genomics Platform"/>
            <consortium name="The Broad Institute Genome Sequencing Center for Infectious Disease"/>
            <person name="Wu L."/>
            <person name="Ma J."/>
        </authorList>
    </citation>
    <scope>NUCLEOTIDE SEQUENCE [LARGE SCALE GENOMIC DNA]</scope>
    <source>
        <strain evidence="3">JCM 19129</strain>
    </source>
</reference>
<gene>
    <name evidence="2" type="ORF">GCM10025790_09640</name>
</gene>
<proteinExistence type="predicted"/>
<feature type="domain" description="Metallo-beta-lactamase" evidence="1">
    <location>
        <begin position="7"/>
        <end position="183"/>
    </location>
</feature>
<dbReference type="SUPFAM" id="SSF56281">
    <property type="entry name" value="Metallo-hydrolase/oxidoreductase"/>
    <property type="match status" value="1"/>
</dbReference>
<sequence>MRITHLGHSCVLVEAAGARVLIDPGAFSTDWHGVTDLDAVLITHQHPDHVDPDHAPALLEANPQALVYTADDVAHAVTLPGAVPLTPGEQIQVGGLTINAVGGDHAVIHADIPRIHNLGYVLHAEGEPVFFHPGDSLQAVPGDAAPTGVDVLALPIMGPWAAMKEQVEFVRALGVPEVSIPIHDELLSDRGRELLNRQIGNLTGTEIVSLRGGGTREF</sequence>
<dbReference type="Proteomes" id="UP001500368">
    <property type="component" value="Unassembled WGS sequence"/>
</dbReference>
<evidence type="ECO:0000313" key="3">
    <source>
        <dbReference type="Proteomes" id="UP001500368"/>
    </source>
</evidence>
<dbReference type="RefSeq" id="WP_345476940.1">
    <property type="nucleotide sequence ID" value="NZ_BAABLW010000005.1"/>
</dbReference>
<evidence type="ECO:0000259" key="1">
    <source>
        <dbReference type="SMART" id="SM00849"/>
    </source>
</evidence>
<dbReference type="GO" id="GO:0016787">
    <property type="term" value="F:hydrolase activity"/>
    <property type="evidence" value="ECO:0007669"/>
    <property type="project" value="UniProtKB-KW"/>
</dbReference>
<keyword evidence="3" id="KW-1185">Reference proteome</keyword>
<dbReference type="PANTHER" id="PTHR43546">
    <property type="entry name" value="UPF0173 METAL-DEPENDENT HYDROLASE MJ1163-RELATED"/>
    <property type="match status" value="1"/>
</dbReference>
<dbReference type="InterPro" id="IPR036866">
    <property type="entry name" value="RibonucZ/Hydroxyglut_hydro"/>
</dbReference>
<organism evidence="2 3">
    <name type="scientific">Nesterenkonia rhizosphaerae</name>
    <dbReference type="NCBI Taxonomy" id="1348272"/>
    <lineage>
        <taxon>Bacteria</taxon>
        <taxon>Bacillati</taxon>
        <taxon>Actinomycetota</taxon>
        <taxon>Actinomycetes</taxon>
        <taxon>Micrococcales</taxon>
        <taxon>Micrococcaceae</taxon>
        <taxon>Nesterenkonia</taxon>
    </lineage>
</organism>